<keyword evidence="2" id="KW-0597">Phosphoprotein</keyword>
<feature type="compositionally biased region" description="Polar residues" evidence="3">
    <location>
        <begin position="248"/>
        <end position="257"/>
    </location>
</feature>
<evidence type="ECO:0000259" key="5">
    <source>
        <dbReference type="Pfam" id="PF25332"/>
    </source>
</evidence>
<dbReference type="GO" id="GO:0072659">
    <property type="term" value="P:protein localization to plasma membrane"/>
    <property type="evidence" value="ECO:0007669"/>
    <property type="project" value="TreeGrafter"/>
</dbReference>
<feature type="region of interest" description="Disordered" evidence="3">
    <location>
        <begin position="1"/>
        <end position="28"/>
    </location>
</feature>
<feature type="region of interest" description="Disordered" evidence="3">
    <location>
        <begin position="339"/>
        <end position="362"/>
    </location>
</feature>
<dbReference type="GeneID" id="68110942"/>
<feature type="compositionally biased region" description="Polar residues" evidence="3">
    <location>
        <begin position="1"/>
        <end position="17"/>
    </location>
</feature>
<gene>
    <name evidence="6" type="ORF">FDP41_003724</name>
</gene>
<dbReference type="PANTHER" id="PTHR13280">
    <property type="entry name" value="PHOSPHOFURIN ACIDIC CLUSTER SORTING PROTEIN"/>
    <property type="match status" value="1"/>
</dbReference>
<feature type="region of interest" description="Disordered" evidence="3">
    <location>
        <begin position="847"/>
        <end position="877"/>
    </location>
</feature>
<evidence type="ECO:0000256" key="1">
    <source>
        <dbReference type="ARBA" id="ARBA00008590"/>
    </source>
</evidence>
<dbReference type="Proteomes" id="UP000444721">
    <property type="component" value="Unassembled WGS sequence"/>
</dbReference>
<evidence type="ECO:0000259" key="4">
    <source>
        <dbReference type="Pfam" id="PF10254"/>
    </source>
</evidence>
<accession>A0A6A5BRZ1</accession>
<dbReference type="VEuPathDB" id="AmoebaDB:FDP41_003724"/>
<keyword evidence="7" id="KW-1185">Reference proteome</keyword>
<organism evidence="6 7">
    <name type="scientific">Naegleria fowleri</name>
    <name type="common">Brain eating amoeba</name>
    <dbReference type="NCBI Taxonomy" id="5763"/>
    <lineage>
        <taxon>Eukaryota</taxon>
        <taxon>Discoba</taxon>
        <taxon>Heterolobosea</taxon>
        <taxon>Tetramitia</taxon>
        <taxon>Eutetramitia</taxon>
        <taxon>Vahlkampfiidae</taxon>
        <taxon>Naegleria</taxon>
    </lineage>
</organism>
<feature type="compositionally biased region" description="Acidic residues" evidence="3">
    <location>
        <begin position="348"/>
        <end position="362"/>
    </location>
</feature>
<dbReference type="RefSeq" id="XP_044561784.1">
    <property type="nucleotide sequence ID" value="XM_044707060.1"/>
</dbReference>
<name>A0A6A5BRZ1_NAEFO</name>
<sequence>MNDPPSSENLNHTNHVLSPNEGVLVDRQPPPHFLIRGASTKDLNNKDTTKDGAMAIPPSLLLSSRANKKMEAVITPNADQELDELEDVMHNTVSGAAPGADTSKHAYCAPRRAIVTCQNLEVISEKLKERKLRICVYIKERVYKRRKTLKSSIIDVPNLRHTSSNPGESVQIPLNNISFKLKYSHHFKKRIDVLRISLQYSKKKGDSFKTMSIVSINLLHVLQRPFDENISFLVKKKKKKSKEESESTSTGAQPNNMLSSGSLIVSYNVNSAILHYLSSDDEDDEKERYQHHPQVPTSSTAECVAKLKVSIQTVPISLTELRKKKRKFTFLGKKEDSHAMNAIHPGDPYEDDFTDEDEETDEDSDIDFEENNVNETNLASPVALATSMATTLTPSTEKNAKEDKTLKAVIGIKDNIMKRWKSFKKKGQGGQHFSDFEHDLPSPKGSLANSMENNPFQTAAIVKIEKIPIQDQVKELLQNKTLVKKIILINGAFRRGQRIWSFLKRSGGLYARDVLCTFSCDDVHMALTMIIQNNIEKKYVSEQELNETKIVIIGNDAYVNDVLRACLAQTTDEKQWDQFLFYIIPIPSKKGEEAIHRSRNEISAYLYTKCPVYAQLFSADEWKRSLSYPLEVEDCVEQVIFEYLENARKQVSLKISQIILVSDLSQQNIFPIPHTSARYQQENQTETGSPNGTSAATATQNFEPISQQCIVPLINNIHIVNGDYHEQKKPNILLKLVQNLEKDVKEKPFSHKASVNNTEKSLAPSTISLATSPQMSSMGNTFQKRPSSENPVIEDEDSSDEGEESKQEKISLLEMKIDYWDASNEEKCKNSTKNSFSHVEIYKLPSSDLPEESQPKSGTFTLVTTRPKKKKKPATDEVERKSNLTKIICKVEKKKSTAKVVIDGVEWANVKVVSVAPSWVNNFHFKVACFR</sequence>
<dbReference type="EMBL" id="VFQX01000035">
    <property type="protein sequence ID" value="KAF0977071.1"/>
    <property type="molecule type" value="Genomic_DNA"/>
</dbReference>
<reference evidence="6 7" key="1">
    <citation type="journal article" date="2019" name="Sci. Rep.">
        <title>Nanopore sequencing improves the draft genome of the human pathogenic amoeba Naegleria fowleri.</title>
        <authorList>
            <person name="Liechti N."/>
            <person name="Schurch N."/>
            <person name="Bruggmann R."/>
            <person name="Wittwer M."/>
        </authorList>
    </citation>
    <scope>NUCLEOTIDE SEQUENCE [LARGE SCALE GENOMIC DNA]</scope>
    <source>
        <strain evidence="6 7">ATCC 30894</strain>
    </source>
</reference>
<dbReference type="InterPro" id="IPR057541">
    <property type="entry name" value="PACS1/2_N"/>
</dbReference>
<feature type="compositionally biased region" description="Polar residues" evidence="3">
    <location>
        <begin position="770"/>
        <end position="790"/>
    </location>
</feature>
<protein>
    <submittedName>
        <fullName evidence="6">Uncharacterized protein</fullName>
    </submittedName>
</protein>
<dbReference type="Pfam" id="PF25332">
    <property type="entry name" value="C2_PACS_N"/>
    <property type="match status" value="1"/>
</dbReference>
<dbReference type="InterPro" id="IPR019381">
    <property type="entry name" value="PACS1/2_C"/>
</dbReference>
<dbReference type="AlphaFoldDB" id="A0A6A5BRZ1"/>
<proteinExistence type="inferred from homology"/>
<dbReference type="OrthoDB" id="28829at2759"/>
<dbReference type="Pfam" id="PF10254">
    <property type="entry name" value="Pacs-1"/>
    <property type="match status" value="1"/>
</dbReference>
<dbReference type="VEuPathDB" id="AmoebaDB:NF0078060"/>
<evidence type="ECO:0000313" key="7">
    <source>
        <dbReference type="Proteomes" id="UP000444721"/>
    </source>
</evidence>
<feature type="compositionally biased region" description="Acidic residues" evidence="3">
    <location>
        <begin position="792"/>
        <end position="803"/>
    </location>
</feature>
<feature type="domain" description="Phosphofurin acidic cluster sorting protein 1/2 C-terminal" evidence="4">
    <location>
        <begin position="471"/>
        <end position="921"/>
    </location>
</feature>
<comment type="caution">
    <text evidence="6">The sequence shown here is derived from an EMBL/GenBank/DDBJ whole genome shotgun (WGS) entry which is preliminary data.</text>
</comment>
<feature type="compositionally biased region" description="Polar residues" evidence="3">
    <location>
        <begin position="855"/>
        <end position="864"/>
    </location>
</feature>
<comment type="similarity">
    <text evidence="1">Belongs to the PACS family.</text>
</comment>
<feature type="domain" description="Phosphofurin acidic cluster sorting protein 1/2 N-terminal C2" evidence="5">
    <location>
        <begin position="117"/>
        <end position="247"/>
    </location>
</feature>
<dbReference type="VEuPathDB" id="AmoebaDB:NfTy_064860"/>
<evidence type="ECO:0000313" key="6">
    <source>
        <dbReference type="EMBL" id="KAF0977071.1"/>
    </source>
</evidence>
<dbReference type="OMA" id="NDAYVND"/>
<feature type="region of interest" description="Disordered" evidence="3">
    <location>
        <begin position="678"/>
        <end position="697"/>
    </location>
</feature>
<dbReference type="PANTHER" id="PTHR13280:SF17">
    <property type="entry name" value="KRUEPPEL TARGET AT 95D, ISOFORM A"/>
    <property type="match status" value="1"/>
</dbReference>
<feature type="region of interest" description="Disordered" evidence="3">
    <location>
        <begin position="237"/>
        <end position="257"/>
    </location>
</feature>
<feature type="region of interest" description="Disordered" evidence="3">
    <location>
        <begin position="770"/>
        <end position="808"/>
    </location>
</feature>
<evidence type="ECO:0000256" key="3">
    <source>
        <dbReference type="SAM" id="MobiDB-lite"/>
    </source>
</evidence>
<evidence type="ECO:0000256" key="2">
    <source>
        <dbReference type="ARBA" id="ARBA00022553"/>
    </source>
</evidence>